<name>A0ACA9Q8Z2_9GLOM</name>
<accession>A0ACA9Q8Z2</accession>
<dbReference type="EMBL" id="CAJVPU010039871">
    <property type="protein sequence ID" value="CAG8738071.1"/>
    <property type="molecule type" value="Genomic_DNA"/>
</dbReference>
<protein>
    <submittedName>
        <fullName evidence="1">13538_t:CDS:1</fullName>
    </submittedName>
</protein>
<comment type="caution">
    <text evidence="1">The sequence shown here is derived from an EMBL/GenBank/DDBJ whole genome shotgun (WGS) entry which is preliminary data.</text>
</comment>
<dbReference type="Proteomes" id="UP000789702">
    <property type="component" value="Unassembled WGS sequence"/>
</dbReference>
<keyword evidence="2" id="KW-1185">Reference proteome</keyword>
<sequence>SEMNKNGLVVDMADEAYKLSSQNVEHNARGITKLMGIQNYYKRNYRYYNGEMWHACWIVRVLEEFWS</sequence>
<reference evidence="1" key="1">
    <citation type="submission" date="2021-06" db="EMBL/GenBank/DDBJ databases">
        <authorList>
            <person name="Kallberg Y."/>
            <person name="Tangrot J."/>
            <person name="Rosling A."/>
        </authorList>
    </citation>
    <scope>NUCLEOTIDE SEQUENCE</scope>
    <source>
        <strain evidence="1">IL203A</strain>
    </source>
</reference>
<evidence type="ECO:0000313" key="2">
    <source>
        <dbReference type="Proteomes" id="UP000789702"/>
    </source>
</evidence>
<proteinExistence type="predicted"/>
<feature type="non-terminal residue" evidence="1">
    <location>
        <position position="1"/>
    </location>
</feature>
<organism evidence="1 2">
    <name type="scientific">Dentiscutata heterogama</name>
    <dbReference type="NCBI Taxonomy" id="1316150"/>
    <lineage>
        <taxon>Eukaryota</taxon>
        <taxon>Fungi</taxon>
        <taxon>Fungi incertae sedis</taxon>
        <taxon>Mucoromycota</taxon>
        <taxon>Glomeromycotina</taxon>
        <taxon>Glomeromycetes</taxon>
        <taxon>Diversisporales</taxon>
        <taxon>Gigasporaceae</taxon>
        <taxon>Dentiscutata</taxon>
    </lineage>
</organism>
<gene>
    <name evidence="1" type="ORF">DHETER_LOCUS13872</name>
</gene>
<evidence type="ECO:0000313" key="1">
    <source>
        <dbReference type="EMBL" id="CAG8738071.1"/>
    </source>
</evidence>